<keyword evidence="2" id="KW-0732">Signal</keyword>
<accession>A0AAW7M4C7</accession>
<dbReference type="Gene3D" id="3.40.190.10">
    <property type="entry name" value="Periplasmic binding protein-like II"/>
    <property type="match status" value="2"/>
</dbReference>
<gene>
    <name evidence="3" type="ORF">QQ002_10990</name>
    <name evidence="4" type="ORF">QQX10_12235</name>
</gene>
<keyword evidence="5" id="KW-1185">Reference proteome</keyword>
<sequence length="434" mass="45015">MKVRRRTGAAAALATTAAVLLAACSSGDASTGSSDSPDGDGPVTLTWWHNGTEDPLNSFWQTVADEFEAANPNVTVEIEAIQNEDVSTRIAVALQSGDAPSLFQQWGGGEMAQQAEAGHLMDLTGLVDDELAAIGGTAAPWSVDGTYYGLPFQFGIEGIWYRPSLFEQAGITEEPSTMDDLYAAVDKLKAAGVTPIAVGAADQWPAAHWWFNFALRSCTLDTINEAGANGDFSDPCFVTAGEKVEELLAAEPFQEGFAGTSAQQGASSSAGLVATGNAAMELMGHWNVFVMTGLVDDPDALTADLDWFPFPEVEGAGDPTAAMGGGDGFSCYVDAPTACVDLLKYILSEDVQTRFAEIVGGVPVIPAAAAGVSQPTTQEQIEVASDAAYVQLWMDIGFGPNVGGALNDTVEAMFSGQASAADIPAAMQAAADNG</sequence>
<comment type="caution">
    <text evidence="4">The sequence shown here is derived from an EMBL/GenBank/DDBJ whole genome shotgun (WGS) entry which is preliminary data.</text>
</comment>
<dbReference type="Proteomes" id="UP001172737">
    <property type="component" value="Unassembled WGS sequence"/>
</dbReference>
<dbReference type="InterPro" id="IPR050490">
    <property type="entry name" value="Bact_solute-bd_prot1"/>
</dbReference>
<dbReference type="AlphaFoldDB" id="A0AAW7M4C7"/>
<dbReference type="RefSeq" id="WP_301121123.1">
    <property type="nucleotide sequence ID" value="NZ_JAUHPX010000008.1"/>
</dbReference>
<dbReference type="PROSITE" id="PS51257">
    <property type="entry name" value="PROKAR_LIPOPROTEIN"/>
    <property type="match status" value="1"/>
</dbReference>
<evidence type="ECO:0000256" key="1">
    <source>
        <dbReference type="SAM" id="MobiDB-lite"/>
    </source>
</evidence>
<evidence type="ECO:0000313" key="5">
    <source>
        <dbReference type="Proteomes" id="UP001172737"/>
    </source>
</evidence>
<protein>
    <submittedName>
        <fullName evidence="4">Extracellular solute-binding protein</fullName>
    </submittedName>
</protein>
<reference evidence="4" key="1">
    <citation type="submission" date="2023-06" db="EMBL/GenBank/DDBJ databases">
        <title>Sysu t00039.</title>
        <authorList>
            <person name="Gao L."/>
            <person name="Fang B.-Z."/>
            <person name="Li W.-J."/>
        </authorList>
    </citation>
    <scope>NUCLEOTIDE SEQUENCE</scope>
    <source>
        <strain evidence="4">SYSU T00039</strain>
    </source>
</reference>
<dbReference type="EMBL" id="JAUHQB010000008">
    <property type="protein sequence ID" value="MDN4484065.1"/>
    <property type="molecule type" value="Genomic_DNA"/>
</dbReference>
<dbReference type="InterPro" id="IPR006059">
    <property type="entry name" value="SBP"/>
</dbReference>
<evidence type="ECO:0000256" key="2">
    <source>
        <dbReference type="SAM" id="SignalP"/>
    </source>
</evidence>
<dbReference type="Proteomes" id="UP001172756">
    <property type="component" value="Unassembled WGS sequence"/>
</dbReference>
<organism evidence="4 5">
    <name type="scientific">Demequina lignilytica</name>
    <dbReference type="NCBI Taxonomy" id="3051663"/>
    <lineage>
        <taxon>Bacteria</taxon>
        <taxon>Bacillati</taxon>
        <taxon>Actinomycetota</taxon>
        <taxon>Actinomycetes</taxon>
        <taxon>Micrococcales</taxon>
        <taxon>Demequinaceae</taxon>
        <taxon>Demequina</taxon>
    </lineage>
</organism>
<proteinExistence type="predicted"/>
<name>A0AAW7M4C7_9MICO</name>
<dbReference type="EMBL" id="JAUHPX010000008">
    <property type="protein sequence ID" value="MDN4488934.1"/>
    <property type="molecule type" value="Genomic_DNA"/>
</dbReference>
<feature type="compositionally biased region" description="Low complexity" evidence="1">
    <location>
        <begin position="26"/>
        <end position="41"/>
    </location>
</feature>
<feature type="signal peptide" evidence="2">
    <location>
        <begin position="1"/>
        <end position="22"/>
    </location>
</feature>
<dbReference type="SUPFAM" id="SSF53850">
    <property type="entry name" value="Periplasmic binding protein-like II"/>
    <property type="match status" value="1"/>
</dbReference>
<reference evidence="3 6" key="2">
    <citation type="submission" date="2023-06" db="EMBL/GenBank/DDBJ databases">
        <title>SYSU T0a273.</title>
        <authorList>
            <person name="Gao L."/>
            <person name="Fang B.-Z."/>
            <person name="Li W.-J."/>
        </authorList>
    </citation>
    <scope>NUCLEOTIDE SEQUENCE [LARGE SCALE GENOMIC DNA]</scope>
    <source>
        <strain evidence="3 6">SYSU T0a273</strain>
    </source>
</reference>
<dbReference type="PANTHER" id="PTHR43649:SF14">
    <property type="entry name" value="BLR3389 PROTEIN"/>
    <property type="match status" value="1"/>
</dbReference>
<evidence type="ECO:0000313" key="3">
    <source>
        <dbReference type="EMBL" id="MDN4484065.1"/>
    </source>
</evidence>
<dbReference type="Pfam" id="PF01547">
    <property type="entry name" value="SBP_bac_1"/>
    <property type="match status" value="1"/>
</dbReference>
<dbReference type="PANTHER" id="PTHR43649">
    <property type="entry name" value="ARABINOSE-BINDING PROTEIN-RELATED"/>
    <property type="match status" value="1"/>
</dbReference>
<evidence type="ECO:0000313" key="4">
    <source>
        <dbReference type="EMBL" id="MDN4488934.1"/>
    </source>
</evidence>
<feature type="chain" id="PRO_5044718363" evidence="2">
    <location>
        <begin position="23"/>
        <end position="434"/>
    </location>
</feature>
<evidence type="ECO:0000313" key="6">
    <source>
        <dbReference type="Proteomes" id="UP001172756"/>
    </source>
</evidence>
<feature type="region of interest" description="Disordered" evidence="1">
    <location>
        <begin position="26"/>
        <end position="46"/>
    </location>
</feature>